<feature type="compositionally biased region" description="Pro residues" evidence="1">
    <location>
        <begin position="19"/>
        <end position="33"/>
    </location>
</feature>
<sequence length="154" mass="16714">MSRPSASFGTLTLSVPPDRQSPPLRPKPYPSPLSLPIADLPLPLSPDRRYLPRPRRSRVDSPESHSHAFGVSSFVTVAVAPDLTDQVLSCLDVDDLMILSCTLLRIDRVLISSGVEIAIAVRGQSFIVCAAAHDRSFIIRVAAHGRSFIVHAIV</sequence>
<feature type="compositionally biased region" description="Basic and acidic residues" evidence="1">
    <location>
        <begin position="57"/>
        <end position="66"/>
    </location>
</feature>
<comment type="caution">
    <text evidence="2">The sequence shown here is derived from an EMBL/GenBank/DDBJ whole genome shotgun (WGS) entry which is preliminary data.</text>
</comment>
<gene>
    <name evidence="2" type="ORF">COCNU_14G009600</name>
</gene>
<evidence type="ECO:0000313" key="2">
    <source>
        <dbReference type="EMBL" id="KAG1368492.1"/>
    </source>
</evidence>
<dbReference type="AlphaFoldDB" id="A0A8K0IVI2"/>
<evidence type="ECO:0000256" key="1">
    <source>
        <dbReference type="SAM" id="MobiDB-lite"/>
    </source>
</evidence>
<feature type="compositionally biased region" description="Polar residues" evidence="1">
    <location>
        <begin position="1"/>
        <end position="13"/>
    </location>
</feature>
<dbReference type="EMBL" id="CM017885">
    <property type="protein sequence ID" value="KAG1368492.1"/>
    <property type="molecule type" value="Genomic_DNA"/>
</dbReference>
<protein>
    <submittedName>
        <fullName evidence="2">Uncharacterized protein</fullName>
    </submittedName>
</protein>
<feature type="region of interest" description="Disordered" evidence="1">
    <location>
        <begin position="1"/>
        <end position="66"/>
    </location>
</feature>
<evidence type="ECO:0000313" key="3">
    <source>
        <dbReference type="Proteomes" id="UP000797356"/>
    </source>
</evidence>
<name>A0A8K0IVI2_COCNU</name>
<organism evidence="2 3">
    <name type="scientific">Cocos nucifera</name>
    <name type="common">Coconut palm</name>
    <dbReference type="NCBI Taxonomy" id="13894"/>
    <lineage>
        <taxon>Eukaryota</taxon>
        <taxon>Viridiplantae</taxon>
        <taxon>Streptophyta</taxon>
        <taxon>Embryophyta</taxon>
        <taxon>Tracheophyta</taxon>
        <taxon>Spermatophyta</taxon>
        <taxon>Magnoliopsida</taxon>
        <taxon>Liliopsida</taxon>
        <taxon>Arecaceae</taxon>
        <taxon>Arecoideae</taxon>
        <taxon>Cocoseae</taxon>
        <taxon>Attaleinae</taxon>
        <taxon>Cocos</taxon>
    </lineage>
</organism>
<accession>A0A8K0IVI2</accession>
<keyword evidence="3" id="KW-1185">Reference proteome</keyword>
<reference evidence="2" key="1">
    <citation type="journal article" date="2017" name="Gigascience">
        <title>The genome draft of coconut (Cocos nucifera).</title>
        <authorList>
            <person name="Xiao Y."/>
            <person name="Xu P."/>
            <person name="Fan H."/>
            <person name="Baudouin L."/>
            <person name="Xia W."/>
            <person name="Bocs S."/>
            <person name="Xu J."/>
            <person name="Li Q."/>
            <person name="Guo A."/>
            <person name="Zhou L."/>
            <person name="Li J."/>
            <person name="Wu Y."/>
            <person name="Ma Z."/>
            <person name="Armero A."/>
            <person name="Issali A.E."/>
            <person name="Liu N."/>
            <person name="Peng M."/>
            <person name="Yang Y."/>
        </authorList>
    </citation>
    <scope>NUCLEOTIDE SEQUENCE</scope>
    <source>
        <tissue evidence="2">Spear leaf of Hainan Tall coconut</tissue>
    </source>
</reference>
<proteinExistence type="predicted"/>
<reference evidence="2" key="2">
    <citation type="submission" date="2019-07" db="EMBL/GenBank/DDBJ databases">
        <authorList>
            <person name="Yang Y."/>
            <person name="Bocs S."/>
            <person name="Baudouin L."/>
        </authorList>
    </citation>
    <scope>NUCLEOTIDE SEQUENCE</scope>
    <source>
        <tissue evidence="2">Spear leaf of Hainan Tall coconut</tissue>
    </source>
</reference>
<dbReference type="Proteomes" id="UP000797356">
    <property type="component" value="Chromosome 14"/>
</dbReference>